<evidence type="ECO:0000313" key="1">
    <source>
        <dbReference type="EMBL" id="KKL49303.1"/>
    </source>
</evidence>
<sequence length="75" mass="8367">MVVWHEYDCVKLDLGGHTLTMDYPTAIKLSTLLRVHGKQAKKFAGDAGKSWSTEASVLTDAEQNYKRGWDKPITG</sequence>
<reference evidence="1" key="1">
    <citation type="journal article" date="2015" name="Nature">
        <title>Complex archaea that bridge the gap between prokaryotes and eukaryotes.</title>
        <authorList>
            <person name="Spang A."/>
            <person name="Saw J.H."/>
            <person name="Jorgensen S.L."/>
            <person name="Zaremba-Niedzwiedzka K."/>
            <person name="Martijn J."/>
            <person name="Lind A.E."/>
            <person name="van Eijk R."/>
            <person name="Schleper C."/>
            <person name="Guy L."/>
            <person name="Ettema T.J."/>
        </authorList>
    </citation>
    <scope>NUCLEOTIDE SEQUENCE</scope>
</reference>
<proteinExistence type="predicted"/>
<name>A0A0F9CJ57_9ZZZZ</name>
<dbReference type="AlphaFoldDB" id="A0A0F9CJ57"/>
<gene>
    <name evidence="1" type="ORF">LCGC14_2316880</name>
</gene>
<protein>
    <submittedName>
        <fullName evidence="1">Uncharacterized protein</fullName>
    </submittedName>
</protein>
<comment type="caution">
    <text evidence="1">The sequence shown here is derived from an EMBL/GenBank/DDBJ whole genome shotgun (WGS) entry which is preliminary data.</text>
</comment>
<dbReference type="EMBL" id="LAZR01033005">
    <property type="protein sequence ID" value="KKL49303.1"/>
    <property type="molecule type" value="Genomic_DNA"/>
</dbReference>
<accession>A0A0F9CJ57</accession>
<organism evidence="1">
    <name type="scientific">marine sediment metagenome</name>
    <dbReference type="NCBI Taxonomy" id="412755"/>
    <lineage>
        <taxon>unclassified sequences</taxon>
        <taxon>metagenomes</taxon>
        <taxon>ecological metagenomes</taxon>
    </lineage>
</organism>